<keyword evidence="2" id="KW-0812">Transmembrane</keyword>
<evidence type="ECO:0000313" key="3">
    <source>
        <dbReference type="EMBL" id="GIJ06245.1"/>
    </source>
</evidence>
<dbReference type="EMBL" id="BOOY01000039">
    <property type="protein sequence ID" value="GIJ06245.1"/>
    <property type="molecule type" value="Genomic_DNA"/>
</dbReference>
<sequence>MTDDDLRARLRRADPAGTLPPLGPGPTQRLLENAMTIAPERPAARRRPWLAGAAAAAVVAVIAGVGLARSDDPGPGTVAAPPPTVTRVVDRSGGTEKCLPPRAERLAEAGLAFEGTVRSVDGDVVTLVPARFLTGPATDLVEVEQADESSEALVGATRFEVGETYLVAVVDGTVLICGYSGLATPELRQLYDEAF</sequence>
<name>A0A8J3YE36_9ACTN</name>
<proteinExistence type="predicted"/>
<accession>A0A8J3YE36</accession>
<dbReference type="Proteomes" id="UP000652013">
    <property type="component" value="Unassembled WGS sequence"/>
</dbReference>
<dbReference type="AlphaFoldDB" id="A0A8J3YE36"/>
<feature type="transmembrane region" description="Helical" evidence="2">
    <location>
        <begin position="49"/>
        <end position="68"/>
    </location>
</feature>
<evidence type="ECO:0000313" key="4">
    <source>
        <dbReference type="Proteomes" id="UP000652013"/>
    </source>
</evidence>
<reference evidence="3" key="1">
    <citation type="submission" date="2021-01" db="EMBL/GenBank/DDBJ databases">
        <title>Whole genome shotgun sequence of Spirilliplanes yamanashiensis NBRC 15828.</title>
        <authorList>
            <person name="Komaki H."/>
            <person name="Tamura T."/>
        </authorList>
    </citation>
    <scope>NUCLEOTIDE SEQUENCE</scope>
    <source>
        <strain evidence="3">NBRC 15828</strain>
    </source>
</reference>
<evidence type="ECO:0000256" key="1">
    <source>
        <dbReference type="SAM" id="MobiDB-lite"/>
    </source>
</evidence>
<organism evidence="3 4">
    <name type="scientific">Spirilliplanes yamanashiensis</name>
    <dbReference type="NCBI Taxonomy" id="42233"/>
    <lineage>
        <taxon>Bacteria</taxon>
        <taxon>Bacillati</taxon>
        <taxon>Actinomycetota</taxon>
        <taxon>Actinomycetes</taxon>
        <taxon>Micromonosporales</taxon>
        <taxon>Micromonosporaceae</taxon>
        <taxon>Spirilliplanes</taxon>
    </lineage>
</organism>
<keyword evidence="2" id="KW-1133">Transmembrane helix</keyword>
<protein>
    <submittedName>
        <fullName evidence="3">Uncharacterized protein</fullName>
    </submittedName>
</protein>
<keyword evidence="2" id="KW-0472">Membrane</keyword>
<feature type="compositionally biased region" description="Basic and acidic residues" evidence="1">
    <location>
        <begin position="1"/>
        <end position="14"/>
    </location>
</feature>
<dbReference type="RefSeq" id="WP_203941424.1">
    <property type="nucleotide sequence ID" value="NZ_BAAAGJ010000014.1"/>
</dbReference>
<keyword evidence="4" id="KW-1185">Reference proteome</keyword>
<comment type="caution">
    <text evidence="3">The sequence shown here is derived from an EMBL/GenBank/DDBJ whole genome shotgun (WGS) entry which is preliminary data.</text>
</comment>
<gene>
    <name evidence="3" type="ORF">Sya03_55970</name>
</gene>
<evidence type="ECO:0000256" key="2">
    <source>
        <dbReference type="SAM" id="Phobius"/>
    </source>
</evidence>
<feature type="region of interest" description="Disordered" evidence="1">
    <location>
        <begin position="1"/>
        <end position="28"/>
    </location>
</feature>